<dbReference type="EMBL" id="KI925460">
    <property type="protein sequence ID" value="ETW79742.1"/>
    <property type="molecule type" value="Genomic_DNA"/>
</dbReference>
<dbReference type="STRING" id="747525.W4K1Q9"/>
<dbReference type="GeneID" id="20676302"/>
<dbReference type="eggNOG" id="ENOG502SJGX">
    <property type="taxonomic scope" value="Eukaryota"/>
</dbReference>
<name>W4K1Q9_HETIT</name>
<evidence type="ECO:0000313" key="3">
    <source>
        <dbReference type="Proteomes" id="UP000030671"/>
    </source>
</evidence>
<dbReference type="Proteomes" id="UP000030671">
    <property type="component" value="Unassembled WGS sequence"/>
</dbReference>
<evidence type="ECO:0000313" key="2">
    <source>
        <dbReference type="EMBL" id="ETW79742.1"/>
    </source>
</evidence>
<feature type="compositionally biased region" description="Polar residues" evidence="1">
    <location>
        <begin position="182"/>
        <end position="197"/>
    </location>
</feature>
<evidence type="ECO:0000256" key="1">
    <source>
        <dbReference type="SAM" id="MobiDB-lite"/>
    </source>
</evidence>
<dbReference type="RefSeq" id="XP_009548299.1">
    <property type="nucleotide sequence ID" value="XM_009550004.1"/>
</dbReference>
<keyword evidence="3" id="KW-1185">Reference proteome</keyword>
<dbReference type="InParanoid" id="W4K1Q9"/>
<accession>W4K1Q9</accession>
<dbReference type="HOGENOM" id="CLU_074149_0_0_1"/>
<proteinExistence type="predicted"/>
<gene>
    <name evidence="2" type="ORF">HETIRDRAFT_452835</name>
</gene>
<reference evidence="2 3" key="1">
    <citation type="journal article" date="2012" name="New Phytol.">
        <title>Insight into trade-off between wood decay and parasitism from the genome of a fungal forest pathogen.</title>
        <authorList>
            <person name="Olson A."/>
            <person name="Aerts A."/>
            <person name="Asiegbu F."/>
            <person name="Belbahri L."/>
            <person name="Bouzid O."/>
            <person name="Broberg A."/>
            <person name="Canback B."/>
            <person name="Coutinho P.M."/>
            <person name="Cullen D."/>
            <person name="Dalman K."/>
            <person name="Deflorio G."/>
            <person name="van Diepen L.T."/>
            <person name="Dunand C."/>
            <person name="Duplessis S."/>
            <person name="Durling M."/>
            <person name="Gonthier P."/>
            <person name="Grimwood J."/>
            <person name="Fossdal C.G."/>
            <person name="Hansson D."/>
            <person name="Henrissat B."/>
            <person name="Hietala A."/>
            <person name="Himmelstrand K."/>
            <person name="Hoffmeister D."/>
            <person name="Hogberg N."/>
            <person name="James T.Y."/>
            <person name="Karlsson M."/>
            <person name="Kohler A."/>
            <person name="Kues U."/>
            <person name="Lee Y.H."/>
            <person name="Lin Y.C."/>
            <person name="Lind M."/>
            <person name="Lindquist E."/>
            <person name="Lombard V."/>
            <person name="Lucas S."/>
            <person name="Lunden K."/>
            <person name="Morin E."/>
            <person name="Murat C."/>
            <person name="Park J."/>
            <person name="Raffaello T."/>
            <person name="Rouze P."/>
            <person name="Salamov A."/>
            <person name="Schmutz J."/>
            <person name="Solheim H."/>
            <person name="Stahlberg J."/>
            <person name="Velez H."/>
            <person name="de Vries R.P."/>
            <person name="Wiebenga A."/>
            <person name="Woodward S."/>
            <person name="Yakovlev I."/>
            <person name="Garbelotto M."/>
            <person name="Martin F."/>
            <person name="Grigoriev I.V."/>
            <person name="Stenlid J."/>
        </authorList>
    </citation>
    <scope>NUCLEOTIDE SEQUENCE [LARGE SCALE GENOMIC DNA]</scope>
    <source>
        <strain evidence="2 3">TC 32-1</strain>
    </source>
</reference>
<protein>
    <submittedName>
        <fullName evidence="2">Uncharacterized protein</fullName>
    </submittedName>
</protein>
<sequence>MLDAFRIKEFDLEPVYESWKNPPMFLGNPKKDPPVDEWLAQIKAGCIERKVPQEYWYKVGQRYLGDKARARLNELKAVLRNMHGGKYRWNWKKFKVAMRNMGWDIDSQKTETIKVQSKPSGIWWVISGREKEAPGDDDGKGEKVEGKVVESHQKEKAKGKAEKPIEAPSTTTTRTMAGWLSRSPSGSSVKTISSTHSAGKDSDKGDTASSPGEVTTTVAHAPVWLLNACNALDFLTTEHPKAMSAVSAVLITVGTLPAIPALAGGAGGAILASHAVQAAGAIAVGLGNWLKASQEASAARLAGGASGPSSR</sequence>
<organism evidence="2 3">
    <name type="scientific">Heterobasidion irregulare (strain TC 32-1)</name>
    <dbReference type="NCBI Taxonomy" id="747525"/>
    <lineage>
        <taxon>Eukaryota</taxon>
        <taxon>Fungi</taxon>
        <taxon>Dikarya</taxon>
        <taxon>Basidiomycota</taxon>
        <taxon>Agaricomycotina</taxon>
        <taxon>Agaricomycetes</taxon>
        <taxon>Russulales</taxon>
        <taxon>Bondarzewiaceae</taxon>
        <taxon>Heterobasidion</taxon>
        <taxon>Heterobasidion annosum species complex</taxon>
    </lineage>
</organism>
<dbReference type="KEGG" id="hir:HETIRDRAFT_452835"/>
<feature type="region of interest" description="Disordered" evidence="1">
    <location>
        <begin position="129"/>
        <end position="213"/>
    </location>
</feature>
<dbReference type="OrthoDB" id="3250110at2759"/>
<dbReference type="AlphaFoldDB" id="W4K1Q9"/>
<feature type="compositionally biased region" description="Basic and acidic residues" evidence="1">
    <location>
        <begin position="129"/>
        <end position="165"/>
    </location>
</feature>